<gene>
    <name evidence="2" type="ORF">BaRGS_00012733</name>
</gene>
<proteinExistence type="predicted"/>
<dbReference type="AlphaFoldDB" id="A0ABD0LA76"/>
<evidence type="ECO:0000313" key="3">
    <source>
        <dbReference type="Proteomes" id="UP001519460"/>
    </source>
</evidence>
<comment type="caution">
    <text evidence="2">The sequence shown here is derived from an EMBL/GenBank/DDBJ whole genome shotgun (WGS) entry which is preliminary data.</text>
</comment>
<keyword evidence="3" id="KW-1185">Reference proteome</keyword>
<feature type="region of interest" description="Disordered" evidence="1">
    <location>
        <begin position="77"/>
        <end position="97"/>
    </location>
</feature>
<dbReference type="Proteomes" id="UP001519460">
    <property type="component" value="Unassembled WGS sequence"/>
</dbReference>
<accession>A0ABD0LA76</accession>
<name>A0ABD0LA76_9CAEN</name>
<reference evidence="2 3" key="1">
    <citation type="journal article" date="2023" name="Sci. Data">
        <title>Genome assembly of the Korean intertidal mud-creeper Batillaria attramentaria.</title>
        <authorList>
            <person name="Patra A.K."/>
            <person name="Ho P.T."/>
            <person name="Jun S."/>
            <person name="Lee S.J."/>
            <person name="Kim Y."/>
            <person name="Won Y.J."/>
        </authorList>
    </citation>
    <scope>NUCLEOTIDE SEQUENCE [LARGE SCALE GENOMIC DNA]</scope>
    <source>
        <strain evidence="2">Wonlab-2016</strain>
    </source>
</reference>
<organism evidence="2 3">
    <name type="scientific">Batillaria attramentaria</name>
    <dbReference type="NCBI Taxonomy" id="370345"/>
    <lineage>
        <taxon>Eukaryota</taxon>
        <taxon>Metazoa</taxon>
        <taxon>Spiralia</taxon>
        <taxon>Lophotrochozoa</taxon>
        <taxon>Mollusca</taxon>
        <taxon>Gastropoda</taxon>
        <taxon>Caenogastropoda</taxon>
        <taxon>Sorbeoconcha</taxon>
        <taxon>Cerithioidea</taxon>
        <taxon>Batillariidae</taxon>
        <taxon>Batillaria</taxon>
    </lineage>
</organism>
<protein>
    <submittedName>
        <fullName evidence="2">Uncharacterized protein</fullName>
    </submittedName>
</protein>
<evidence type="ECO:0000256" key="1">
    <source>
        <dbReference type="SAM" id="MobiDB-lite"/>
    </source>
</evidence>
<sequence length="170" mass="19224">MEEENGERECSNDQVCRREARYGGSEDGDYSAVKGQITSASRSNGINIAFWSPNRDYVPLITELQAAMLLGSMAERETHTKERNGRNASSSGRRQTPGKVGIVISRSWRKIRLPPFPYSAAGNLSIFYVNRWRWRSREIFPTALSAIIYTLPRCHTDPLGDPVAYGRHMK</sequence>
<dbReference type="EMBL" id="JACVVK020000070">
    <property type="protein sequence ID" value="KAK7496032.1"/>
    <property type="molecule type" value="Genomic_DNA"/>
</dbReference>
<evidence type="ECO:0000313" key="2">
    <source>
        <dbReference type="EMBL" id="KAK7496032.1"/>
    </source>
</evidence>